<evidence type="ECO:0000313" key="3">
    <source>
        <dbReference type="Proteomes" id="UP000317429"/>
    </source>
</evidence>
<keyword evidence="1" id="KW-0732">Signal</keyword>
<dbReference type="KEGG" id="pnd:Pla175_16840"/>
<keyword evidence="3" id="KW-1185">Reference proteome</keyword>
<dbReference type="EMBL" id="CP036291">
    <property type="protein sequence ID" value="QDU88309.1"/>
    <property type="molecule type" value="Genomic_DNA"/>
</dbReference>
<sequence length="119" mass="12800" precursor="true">MRIIVSILALCALTSSASGGEICCDPVLIHTNGMRLASTCPERSSNVYWRCDPYHVGQCGDRYNWPPLNSLLFRTPYSGPCTGADAPSGLHVGTGFYEPIDATRFERIGTLPAPPAAAR</sequence>
<name>A0A518DA01_9BACT</name>
<feature type="chain" id="PRO_5021713690" evidence="1">
    <location>
        <begin position="18"/>
        <end position="119"/>
    </location>
</feature>
<evidence type="ECO:0000313" key="2">
    <source>
        <dbReference type="EMBL" id="QDU88309.1"/>
    </source>
</evidence>
<dbReference type="Proteomes" id="UP000317429">
    <property type="component" value="Chromosome"/>
</dbReference>
<reference evidence="2 3" key="1">
    <citation type="submission" date="2019-02" db="EMBL/GenBank/DDBJ databases">
        <title>Deep-cultivation of Planctomycetes and their phenomic and genomic characterization uncovers novel biology.</title>
        <authorList>
            <person name="Wiegand S."/>
            <person name="Jogler M."/>
            <person name="Boedeker C."/>
            <person name="Pinto D."/>
            <person name="Vollmers J."/>
            <person name="Rivas-Marin E."/>
            <person name="Kohn T."/>
            <person name="Peeters S.H."/>
            <person name="Heuer A."/>
            <person name="Rast P."/>
            <person name="Oberbeckmann S."/>
            <person name="Bunk B."/>
            <person name="Jeske O."/>
            <person name="Meyerdierks A."/>
            <person name="Storesund J.E."/>
            <person name="Kallscheuer N."/>
            <person name="Luecker S."/>
            <person name="Lage O.M."/>
            <person name="Pohl T."/>
            <person name="Merkel B.J."/>
            <person name="Hornburger P."/>
            <person name="Mueller R.-W."/>
            <person name="Bruemmer F."/>
            <person name="Labrenz M."/>
            <person name="Spormann A.M."/>
            <person name="Op den Camp H."/>
            <person name="Overmann J."/>
            <person name="Amann R."/>
            <person name="Jetten M.S.M."/>
            <person name="Mascher T."/>
            <person name="Medema M.H."/>
            <person name="Devos D.P."/>
            <person name="Kaster A.-K."/>
            <person name="Ovreas L."/>
            <person name="Rohde M."/>
            <person name="Galperin M.Y."/>
            <person name="Jogler C."/>
        </authorList>
    </citation>
    <scope>NUCLEOTIDE SEQUENCE [LARGE SCALE GENOMIC DNA]</scope>
    <source>
        <strain evidence="2 3">Pla175</strain>
    </source>
</reference>
<dbReference type="RefSeq" id="WP_197527346.1">
    <property type="nucleotide sequence ID" value="NZ_CP036291.1"/>
</dbReference>
<feature type="signal peptide" evidence="1">
    <location>
        <begin position="1"/>
        <end position="17"/>
    </location>
</feature>
<protein>
    <submittedName>
        <fullName evidence="2">Uncharacterized protein</fullName>
    </submittedName>
</protein>
<accession>A0A518DA01</accession>
<dbReference type="AlphaFoldDB" id="A0A518DA01"/>
<gene>
    <name evidence="2" type="ORF">Pla175_16840</name>
</gene>
<proteinExistence type="predicted"/>
<organism evidence="2 3">
    <name type="scientific">Pirellulimonas nuda</name>
    <dbReference type="NCBI Taxonomy" id="2528009"/>
    <lineage>
        <taxon>Bacteria</taxon>
        <taxon>Pseudomonadati</taxon>
        <taxon>Planctomycetota</taxon>
        <taxon>Planctomycetia</taxon>
        <taxon>Pirellulales</taxon>
        <taxon>Lacipirellulaceae</taxon>
        <taxon>Pirellulimonas</taxon>
    </lineage>
</organism>
<evidence type="ECO:0000256" key="1">
    <source>
        <dbReference type="SAM" id="SignalP"/>
    </source>
</evidence>